<proteinExistence type="inferred from homology"/>
<comment type="similarity">
    <text evidence="2 8">Belongs to the CPA3 antiporters (TC 2.A.63) subunit F family.</text>
</comment>
<dbReference type="PANTHER" id="PTHR34702">
    <property type="entry name" value="NA(+)/H(+) ANTIPORTER SUBUNIT F1"/>
    <property type="match status" value="1"/>
</dbReference>
<evidence type="ECO:0000256" key="2">
    <source>
        <dbReference type="ARBA" id="ARBA00009212"/>
    </source>
</evidence>
<feature type="transmembrane region" description="Helical" evidence="9">
    <location>
        <begin position="34"/>
        <end position="54"/>
    </location>
</feature>
<evidence type="ECO:0000256" key="7">
    <source>
        <dbReference type="ARBA" id="ARBA00023136"/>
    </source>
</evidence>
<dbReference type="EMBL" id="OAOP01000011">
    <property type="protein sequence ID" value="SNX75235.1"/>
    <property type="molecule type" value="Genomic_DNA"/>
</dbReference>
<feature type="transmembrane region" description="Helical" evidence="9">
    <location>
        <begin position="60"/>
        <end position="82"/>
    </location>
</feature>
<keyword evidence="11" id="KW-1185">Reference proteome</keyword>
<evidence type="ECO:0000256" key="5">
    <source>
        <dbReference type="ARBA" id="ARBA00022692"/>
    </source>
</evidence>
<comment type="subcellular location">
    <subcellularLocation>
        <location evidence="1 8">Cell membrane</location>
        <topology evidence="1 8">Multi-pass membrane protein</topology>
    </subcellularLocation>
</comment>
<dbReference type="Proteomes" id="UP000219546">
    <property type="component" value="Unassembled WGS sequence"/>
</dbReference>
<keyword evidence="5 9" id="KW-0812">Transmembrane</keyword>
<dbReference type="Pfam" id="PF04066">
    <property type="entry name" value="MrpF_PhaF"/>
    <property type="match status" value="1"/>
</dbReference>
<keyword evidence="4 8" id="KW-1003">Cell membrane</keyword>
<evidence type="ECO:0000256" key="8">
    <source>
        <dbReference type="PIRNR" id="PIRNR028784"/>
    </source>
</evidence>
<keyword evidence="3 8" id="KW-0813">Transport</keyword>
<dbReference type="GO" id="GO:0015385">
    <property type="term" value="F:sodium:proton antiporter activity"/>
    <property type="evidence" value="ECO:0007669"/>
    <property type="project" value="TreeGrafter"/>
</dbReference>
<accession>A0A285D6F8</accession>
<dbReference type="GO" id="GO:0005886">
    <property type="term" value="C:plasma membrane"/>
    <property type="evidence" value="ECO:0007669"/>
    <property type="project" value="UniProtKB-SubCell"/>
</dbReference>
<gene>
    <name evidence="10" type="ORF">SAMN05877753_11195</name>
</gene>
<dbReference type="InterPro" id="IPR007208">
    <property type="entry name" value="MrpF/PhaF-like"/>
</dbReference>
<name>A0A285D6F8_9BACI</name>
<keyword evidence="8" id="KW-0050">Antiport</keyword>
<dbReference type="OrthoDB" id="9799958at2"/>
<keyword evidence="6 9" id="KW-1133">Transmembrane helix</keyword>
<evidence type="ECO:0000256" key="3">
    <source>
        <dbReference type="ARBA" id="ARBA00022448"/>
    </source>
</evidence>
<evidence type="ECO:0000256" key="1">
    <source>
        <dbReference type="ARBA" id="ARBA00004651"/>
    </source>
</evidence>
<dbReference type="NCBIfam" id="NF009248">
    <property type="entry name" value="PRK12600.1"/>
    <property type="match status" value="1"/>
</dbReference>
<dbReference type="PIRSF" id="PIRSF028784">
    <property type="entry name" value="MrpF"/>
    <property type="match status" value="1"/>
</dbReference>
<keyword evidence="8" id="KW-0406">Ion transport</keyword>
<evidence type="ECO:0000256" key="4">
    <source>
        <dbReference type="ARBA" id="ARBA00022475"/>
    </source>
</evidence>
<dbReference type="AlphaFoldDB" id="A0A285D6F8"/>
<evidence type="ECO:0000256" key="6">
    <source>
        <dbReference type="ARBA" id="ARBA00022989"/>
    </source>
</evidence>
<protein>
    <submittedName>
        <fullName evidence="10">Multisubunit sodium/proton antiporter MrpF subunit</fullName>
    </submittedName>
</protein>
<reference evidence="10 11" key="1">
    <citation type="submission" date="2017-08" db="EMBL/GenBank/DDBJ databases">
        <authorList>
            <person name="de Groot N.N."/>
        </authorList>
    </citation>
    <scope>NUCLEOTIDE SEQUENCE [LARGE SCALE GENOMIC DNA]</scope>
    <source>
        <strain evidence="10 11">JC228</strain>
    </source>
</reference>
<organism evidence="10 11">
    <name type="scientific">Bacillus oleivorans</name>
    <dbReference type="NCBI Taxonomy" id="1448271"/>
    <lineage>
        <taxon>Bacteria</taxon>
        <taxon>Bacillati</taxon>
        <taxon>Bacillota</taxon>
        <taxon>Bacilli</taxon>
        <taxon>Bacillales</taxon>
        <taxon>Bacillaceae</taxon>
        <taxon>Bacillus</taxon>
    </lineage>
</organism>
<dbReference type="PANTHER" id="PTHR34702:SF1">
    <property type="entry name" value="NA(+)_H(+) ANTIPORTER SUBUNIT F"/>
    <property type="match status" value="1"/>
</dbReference>
<sequence>MLETVLFASLAAIALSMIGLIFRVIKGPSTPDRVIALDGIGINLIAIVAILSILLRTSAFLEVILLLGILAYIGTVAFAKFLEKGVIIERDRNNH</sequence>
<evidence type="ECO:0000256" key="9">
    <source>
        <dbReference type="SAM" id="Phobius"/>
    </source>
</evidence>
<evidence type="ECO:0000313" key="11">
    <source>
        <dbReference type="Proteomes" id="UP000219546"/>
    </source>
</evidence>
<feature type="transmembrane region" description="Helical" evidence="9">
    <location>
        <begin position="6"/>
        <end position="25"/>
    </location>
</feature>
<keyword evidence="7 8" id="KW-0472">Membrane</keyword>
<evidence type="ECO:0000313" key="10">
    <source>
        <dbReference type="EMBL" id="SNX75235.1"/>
    </source>
</evidence>